<keyword evidence="1" id="KW-0645">Protease</keyword>
<dbReference type="Gene3D" id="2.40.10.120">
    <property type="match status" value="1"/>
</dbReference>
<dbReference type="AlphaFoldDB" id="A0A1D9FWU5"/>
<sequence>MANQTTNSFEGFKTSIVRIYHSNGAVVGAGFLVSNGYLLTCAHVITEALGILQTTQDAPSEPINLDFPLIAPGQKLTASVVFWKPVSETEVIEDIAGLRLNSKLPDSAQPVQLVTAEDLWNHSIRVFGFPKGHDHGVWASGVLRDKNAKGWLQIEDIKEPGYQIERGFSGAPVWDGQLAGVVGMAVAAERGRKNVKAGFLVPTQVLNQFWSELLQLGEIFTNSKPLTPRKRRRLEQKLEDLQQPYDRVRGKLITLRNERAIANDPSTEFKLDMDIEEEQGELDKLELQIEEIEEKLG</sequence>
<dbReference type="Pfam" id="PF13365">
    <property type="entry name" value="Trypsin_2"/>
    <property type="match status" value="1"/>
</dbReference>
<protein>
    <submittedName>
        <fullName evidence="1">Serine protease</fullName>
    </submittedName>
</protein>
<dbReference type="GO" id="GO:0008233">
    <property type="term" value="F:peptidase activity"/>
    <property type="evidence" value="ECO:0007669"/>
    <property type="project" value="UniProtKB-KW"/>
</dbReference>
<keyword evidence="1" id="KW-0378">Hydrolase</keyword>
<evidence type="ECO:0000313" key="2">
    <source>
        <dbReference type="Proteomes" id="UP000176944"/>
    </source>
</evidence>
<reference evidence="2" key="1">
    <citation type="submission" date="2016-10" db="EMBL/GenBank/DDBJ databases">
        <title>Comparative genomics uncovers the prolific and rare metabolic potential of the cyanobacterial genus Moorea.</title>
        <authorList>
            <person name="Leao T."/>
            <person name="Castelao G."/>
            <person name="Korobeynikov A."/>
            <person name="Monroe E.A."/>
            <person name="Podell S."/>
            <person name="Glukhov E."/>
            <person name="Allen E."/>
            <person name="Gerwick W.H."/>
            <person name="Gerwick L."/>
        </authorList>
    </citation>
    <scope>NUCLEOTIDE SEQUENCE [LARGE SCALE GENOMIC DNA]</scope>
    <source>
        <strain evidence="2">JHB</strain>
    </source>
</reference>
<name>A0A1D9FWU5_MOOP1</name>
<dbReference type="GO" id="GO:0006508">
    <property type="term" value="P:proteolysis"/>
    <property type="evidence" value="ECO:0007669"/>
    <property type="project" value="UniProtKB-KW"/>
</dbReference>
<dbReference type="SUPFAM" id="SSF50494">
    <property type="entry name" value="Trypsin-like serine proteases"/>
    <property type="match status" value="1"/>
</dbReference>
<gene>
    <name evidence="1" type="ORF">BJP36_07765</name>
</gene>
<organism evidence="1 2">
    <name type="scientific">Moorena producens (strain JHB)</name>
    <dbReference type="NCBI Taxonomy" id="1454205"/>
    <lineage>
        <taxon>Bacteria</taxon>
        <taxon>Bacillati</taxon>
        <taxon>Cyanobacteriota</taxon>
        <taxon>Cyanophyceae</taxon>
        <taxon>Coleofasciculales</taxon>
        <taxon>Coleofasciculaceae</taxon>
        <taxon>Moorena</taxon>
    </lineage>
</organism>
<proteinExistence type="predicted"/>
<evidence type="ECO:0000313" key="1">
    <source>
        <dbReference type="EMBL" id="AOY79842.1"/>
    </source>
</evidence>
<dbReference type="Proteomes" id="UP000176944">
    <property type="component" value="Chromosome"/>
</dbReference>
<dbReference type="InterPro" id="IPR009003">
    <property type="entry name" value="Peptidase_S1_PA"/>
</dbReference>
<accession>A0A1D9FWU5</accession>
<dbReference type="EMBL" id="CP017708">
    <property type="protein sequence ID" value="AOY79842.1"/>
    <property type="molecule type" value="Genomic_DNA"/>
</dbReference>